<sequence>MFRTSYLHYRSGKEVFVEIYESRMYPNQPSSYNTLRRAPSFSNSGAQGNNQYGQPQASDPYNTLRRAPSFQVGNAGVSGNIQHGQPSGLYNTVHRVPSFSNIGAPGNNQLGQYPGSYNTLRRAPSFGNAGGHGYTASMPGAPSLRPSFPSLQPLADSLPSLGSPSLPGIPLYGNPSGVPRQRAMSGTQRPYNLPSLGQPSSYLPERPRSSMSGNPPNSMGYRPHAGLGGGLSALPGGTHYGFQDPHKSYMPQMQVNSGRPTTPVSGKSSYPLGASTSASQYPPTNFRQPPAIPRPSSARPVAPARASKASGSSEGRN</sequence>
<feature type="region of interest" description="Disordered" evidence="1">
    <location>
        <begin position="27"/>
        <end position="64"/>
    </location>
</feature>
<keyword evidence="3" id="KW-1185">Reference proteome</keyword>
<gene>
    <name evidence="2" type="ORF">SCHPADRAFT_176210</name>
</gene>
<proteinExistence type="predicted"/>
<dbReference type="AlphaFoldDB" id="A0A0H2RYL9"/>
<evidence type="ECO:0000313" key="2">
    <source>
        <dbReference type="EMBL" id="KLO17190.1"/>
    </source>
</evidence>
<feature type="region of interest" description="Disordered" evidence="1">
    <location>
        <begin position="131"/>
        <end position="317"/>
    </location>
</feature>
<feature type="compositionally biased region" description="Polar residues" evidence="1">
    <location>
        <begin position="27"/>
        <end position="61"/>
    </location>
</feature>
<protein>
    <submittedName>
        <fullName evidence="2">Uncharacterized protein</fullName>
    </submittedName>
</protein>
<dbReference type="InParanoid" id="A0A0H2RYL9"/>
<evidence type="ECO:0000256" key="1">
    <source>
        <dbReference type="SAM" id="MobiDB-lite"/>
    </source>
</evidence>
<name>A0A0H2RYL9_9AGAM</name>
<evidence type="ECO:0000313" key="3">
    <source>
        <dbReference type="Proteomes" id="UP000053477"/>
    </source>
</evidence>
<dbReference type="EMBL" id="KQ085907">
    <property type="protein sequence ID" value="KLO17190.1"/>
    <property type="molecule type" value="Genomic_DNA"/>
</dbReference>
<accession>A0A0H2RYL9</accession>
<feature type="compositionally biased region" description="Polar residues" evidence="1">
    <location>
        <begin position="184"/>
        <end position="201"/>
    </location>
</feature>
<reference evidence="2 3" key="1">
    <citation type="submission" date="2015-04" db="EMBL/GenBank/DDBJ databases">
        <title>Complete genome sequence of Schizopora paradoxa KUC8140, a cosmopolitan wood degrader in East Asia.</title>
        <authorList>
            <consortium name="DOE Joint Genome Institute"/>
            <person name="Min B."/>
            <person name="Park H."/>
            <person name="Jang Y."/>
            <person name="Kim J.-J."/>
            <person name="Kim K.H."/>
            <person name="Pangilinan J."/>
            <person name="Lipzen A."/>
            <person name="Riley R."/>
            <person name="Grigoriev I.V."/>
            <person name="Spatafora J.W."/>
            <person name="Choi I.-G."/>
        </authorList>
    </citation>
    <scope>NUCLEOTIDE SEQUENCE [LARGE SCALE GENOMIC DNA]</scope>
    <source>
        <strain evidence="2 3">KUC8140</strain>
    </source>
</reference>
<feature type="compositionally biased region" description="Low complexity" evidence="1">
    <location>
        <begin position="294"/>
        <end position="310"/>
    </location>
</feature>
<feature type="compositionally biased region" description="Polar residues" evidence="1">
    <location>
        <begin position="251"/>
        <end position="286"/>
    </location>
</feature>
<feature type="compositionally biased region" description="Low complexity" evidence="1">
    <location>
        <begin position="157"/>
        <end position="171"/>
    </location>
</feature>
<organism evidence="2 3">
    <name type="scientific">Schizopora paradoxa</name>
    <dbReference type="NCBI Taxonomy" id="27342"/>
    <lineage>
        <taxon>Eukaryota</taxon>
        <taxon>Fungi</taxon>
        <taxon>Dikarya</taxon>
        <taxon>Basidiomycota</taxon>
        <taxon>Agaricomycotina</taxon>
        <taxon>Agaricomycetes</taxon>
        <taxon>Hymenochaetales</taxon>
        <taxon>Schizoporaceae</taxon>
        <taxon>Schizopora</taxon>
    </lineage>
</organism>
<dbReference type="Proteomes" id="UP000053477">
    <property type="component" value="Unassembled WGS sequence"/>
</dbReference>